<comment type="similarity">
    <text evidence="2">Belongs to the nematode transthyretin-like family.</text>
</comment>
<organism evidence="6 7">
    <name type="scientific">Loa loa</name>
    <name type="common">Eye worm</name>
    <name type="synonym">Filaria loa</name>
    <dbReference type="NCBI Taxonomy" id="7209"/>
    <lineage>
        <taxon>Eukaryota</taxon>
        <taxon>Metazoa</taxon>
        <taxon>Ecdysozoa</taxon>
        <taxon>Nematoda</taxon>
        <taxon>Chromadorea</taxon>
        <taxon>Rhabditida</taxon>
        <taxon>Spirurina</taxon>
        <taxon>Spiruromorpha</taxon>
        <taxon>Filarioidea</taxon>
        <taxon>Onchocercidae</taxon>
        <taxon>Loa</taxon>
    </lineage>
</organism>
<evidence type="ECO:0000313" key="7">
    <source>
        <dbReference type="WBParaSite" id="EN70_4606"/>
    </source>
</evidence>
<dbReference type="EMBL" id="JH712067">
    <property type="protein sequence ID" value="EFO23460.1"/>
    <property type="molecule type" value="Genomic_DNA"/>
</dbReference>
<dbReference type="GO" id="GO:0005576">
    <property type="term" value="C:extracellular region"/>
    <property type="evidence" value="ECO:0007669"/>
    <property type="project" value="UniProtKB-SubCell"/>
</dbReference>
<comment type="subcellular location">
    <subcellularLocation>
        <location evidence="1">Secreted</location>
    </subcellularLocation>
</comment>
<dbReference type="CTD" id="9942430"/>
<keyword evidence="4" id="KW-0732">Signal</keyword>
<evidence type="ECO:0000256" key="2">
    <source>
        <dbReference type="ARBA" id="ARBA00010112"/>
    </source>
</evidence>
<name>A0A1I7VNQ9_LOALO</name>
<dbReference type="WBParaSite" id="EN70_4606">
    <property type="protein sequence ID" value="EN70_4606"/>
    <property type="gene ID" value="EN70_4606"/>
</dbReference>
<dbReference type="OrthoDB" id="5810533at2759"/>
<protein>
    <submittedName>
        <fullName evidence="7">Transthyretin-like family protein</fullName>
    </submittedName>
</protein>
<dbReference type="Proteomes" id="UP000095285">
    <property type="component" value="Unassembled WGS sequence"/>
</dbReference>
<evidence type="ECO:0000313" key="6">
    <source>
        <dbReference type="Proteomes" id="UP000095285"/>
    </source>
</evidence>
<dbReference type="OMA" id="MYKIRSD"/>
<dbReference type="GeneID" id="9942430"/>
<dbReference type="KEGG" id="loa:LOAG_05025"/>
<dbReference type="InterPro" id="IPR038479">
    <property type="entry name" value="Transthyretin-like_sf"/>
</dbReference>
<sequence>MVALATIGKLATDNVPKSKIKVPVPVYISGIMICNYVPAYAVLVNIVEEVPYETEDGMKYGKLRISIYKLSDRDGHFEITGRRYIPSDQLFLNITHHCLPNSKRKKYRNCFTNTMYKIRSDLRNMRYDVGEIHLDRFTVQSEVQCRNWPYEYPQFVKDYIAKYPT</sequence>
<accession>A0A1I7VNQ9</accession>
<evidence type="ECO:0000256" key="3">
    <source>
        <dbReference type="ARBA" id="ARBA00022525"/>
    </source>
</evidence>
<dbReference type="AlphaFoldDB" id="A0A1I7VNQ9"/>
<evidence type="ECO:0000313" key="5">
    <source>
        <dbReference type="EMBL" id="EFO23460.1"/>
    </source>
</evidence>
<evidence type="ECO:0000256" key="4">
    <source>
        <dbReference type="ARBA" id="ARBA00022729"/>
    </source>
</evidence>
<dbReference type="GO" id="GO:0009986">
    <property type="term" value="C:cell surface"/>
    <property type="evidence" value="ECO:0007669"/>
    <property type="project" value="InterPro"/>
</dbReference>
<proteinExistence type="inferred from homology"/>
<reference evidence="7" key="2">
    <citation type="submission" date="2016-11" db="UniProtKB">
        <authorList>
            <consortium name="WormBaseParasite"/>
        </authorList>
    </citation>
    <scope>IDENTIFICATION</scope>
</reference>
<accession>A0A1S0U0X6</accession>
<dbReference type="Gene3D" id="2.60.40.3330">
    <property type="match status" value="1"/>
</dbReference>
<dbReference type="InterPro" id="IPR001534">
    <property type="entry name" value="Transthyretin-like"/>
</dbReference>
<keyword evidence="6" id="KW-1185">Reference proteome</keyword>
<gene>
    <name evidence="5 7" type="ORF">LOAG_05025</name>
</gene>
<reference evidence="5 6" key="1">
    <citation type="submission" date="2012-04" db="EMBL/GenBank/DDBJ databases">
        <title>The Genome Sequence of Loa loa.</title>
        <authorList>
            <consortium name="The Broad Institute Genome Sequencing Platform"/>
            <consortium name="Broad Institute Genome Sequencing Center for Infectious Disease"/>
            <person name="Nutman T.B."/>
            <person name="Fink D.L."/>
            <person name="Russ C."/>
            <person name="Young S."/>
            <person name="Zeng Q."/>
            <person name="Gargeya S."/>
            <person name="Alvarado L."/>
            <person name="Berlin A."/>
            <person name="Chapman S.B."/>
            <person name="Chen Z."/>
            <person name="Freedman E."/>
            <person name="Gellesch M."/>
            <person name="Goldberg J."/>
            <person name="Griggs A."/>
            <person name="Gujja S."/>
            <person name="Heilman E.R."/>
            <person name="Heiman D."/>
            <person name="Howarth C."/>
            <person name="Mehta T."/>
            <person name="Neiman D."/>
            <person name="Pearson M."/>
            <person name="Roberts A."/>
            <person name="Saif S."/>
            <person name="Shea T."/>
            <person name="Shenoy N."/>
            <person name="Sisk P."/>
            <person name="Stolte C."/>
            <person name="Sykes S."/>
            <person name="White J."/>
            <person name="Yandava C."/>
            <person name="Haas B."/>
            <person name="Henn M.R."/>
            <person name="Nusbaum C."/>
            <person name="Birren B."/>
        </authorList>
    </citation>
    <scope>NUCLEOTIDE SEQUENCE [LARGE SCALE GENOMIC DNA]</scope>
</reference>
<keyword evidence="3" id="KW-0964">Secreted</keyword>
<evidence type="ECO:0000256" key="1">
    <source>
        <dbReference type="ARBA" id="ARBA00004613"/>
    </source>
</evidence>
<dbReference type="Pfam" id="PF01060">
    <property type="entry name" value="TTR-52"/>
    <property type="match status" value="1"/>
</dbReference>
<dbReference type="RefSeq" id="XP_003140610.1">
    <property type="nucleotide sequence ID" value="XM_003140562.2"/>
</dbReference>